<dbReference type="EMBL" id="CP063367">
    <property type="protein sequence ID" value="QUM70297.1"/>
    <property type="molecule type" value="Genomic_DNA"/>
</dbReference>
<accession>A0AAQ0D8G6</accession>
<dbReference type="AlphaFoldDB" id="A0AAQ0D8G6"/>
<dbReference type="RefSeq" id="WP_212575346.1">
    <property type="nucleotide sequence ID" value="NZ_CP063367.1"/>
</dbReference>
<gene>
    <name evidence="1" type="ORF">IPU22_05135</name>
</gene>
<evidence type="ECO:0000313" key="2">
    <source>
        <dbReference type="Proteomes" id="UP000675994"/>
    </source>
</evidence>
<protein>
    <submittedName>
        <fullName evidence="1">Uncharacterized protein</fullName>
    </submittedName>
</protein>
<name>A0AAQ0D8G6_9STAP</name>
<organism evidence="1 2">
    <name type="scientific">Staphylococcus delphini</name>
    <dbReference type="NCBI Taxonomy" id="53344"/>
    <lineage>
        <taxon>Bacteria</taxon>
        <taxon>Bacillati</taxon>
        <taxon>Bacillota</taxon>
        <taxon>Bacilli</taxon>
        <taxon>Bacillales</taxon>
        <taxon>Staphylococcaceae</taxon>
        <taxon>Staphylococcus</taxon>
        <taxon>Staphylococcus intermedius group</taxon>
    </lineage>
</organism>
<sequence>METLKFRKDQLSEIEKFYTSKKHVDCCSEPKIKISDEMFGLPAISQNLPAPSMEMFVTVCLNCGKTEMFNLAIANISH</sequence>
<dbReference type="Proteomes" id="UP000675994">
    <property type="component" value="Chromosome"/>
</dbReference>
<proteinExistence type="predicted"/>
<reference evidence="1" key="1">
    <citation type="journal article" date="2021" name="Front. Microbiol.">
        <title>Presence and Characterization of a Novel cfr-Carrying Tn558 Transposon Derivative in Staphylococcus delphini Isolated From Retail Food.</title>
        <authorList>
            <person name="Zhang F."/>
            <person name="Wu S."/>
            <person name="Huang J."/>
            <person name="Yang R."/>
            <person name="Zhang J."/>
            <person name="Lei T."/>
            <person name="Dai J."/>
            <person name="Ding Y."/>
            <person name="Xue L."/>
            <person name="Wang J."/>
            <person name="Chen M."/>
            <person name="Wu Q."/>
        </authorList>
    </citation>
    <scope>NUCLEOTIDE SEQUENCE</scope>
    <source>
        <strain evidence="1">2794-1</strain>
    </source>
</reference>
<evidence type="ECO:0000313" key="1">
    <source>
        <dbReference type="EMBL" id="QUM70297.1"/>
    </source>
</evidence>